<sequence length="133" mass="14587">MATLNDAILARTGGPTQSDGLRKFYLDHGAVDGALQDLERQMLLVNGAGPRGTNQDLWGQYLRDNGYHGSLNDMLLQFWAGVGNPLDPDWTAVYRFSNATLEGDQGRGPTLDFVRNSVATVFDYEGVLRTVPI</sequence>
<organism evidence="1">
    <name type="scientific">marine sediment metagenome</name>
    <dbReference type="NCBI Taxonomy" id="412755"/>
    <lineage>
        <taxon>unclassified sequences</taxon>
        <taxon>metagenomes</taxon>
        <taxon>ecological metagenomes</taxon>
    </lineage>
</organism>
<proteinExistence type="predicted"/>
<dbReference type="EMBL" id="BARS01028014">
    <property type="protein sequence ID" value="GAG03518.1"/>
    <property type="molecule type" value="Genomic_DNA"/>
</dbReference>
<dbReference type="AlphaFoldDB" id="X0UTA6"/>
<gene>
    <name evidence="1" type="ORF">S01H1_43947</name>
</gene>
<comment type="caution">
    <text evidence="1">The sequence shown here is derived from an EMBL/GenBank/DDBJ whole genome shotgun (WGS) entry which is preliminary data.</text>
</comment>
<name>X0UTA6_9ZZZZ</name>
<feature type="non-terminal residue" evidence="1">
    <location>
        <position position="133"/>
    </location>
</feature>
<accession>X0UTA6</accession>
<reference evidence="1" key="1">
    <citation type="journal article" date="2014" name="Front. Microbiol.">
        <title>High frequency of phylogenetically diverse reductive dehalogenase-homologous genes in deep subseafloor sedimentary metagenomes.</title>
        <authorList>
            <person name="Kawai M."/>
            <person name="Futagami T."/>
            <person name="Toyoda A."/>
            <person name="Takaki Y."/>
            <person name="Nishi S."/>
            <person name="Hori S."/>
            <person name="Arai W."/>
            <person name="Tsubouchi T."/>
            <person name="Morono Y."/>
            <person name="Uchiyama I."/>
            <person name="Ito T."/>
            <person name="Fujiyama A."/>
            <person name="Inagaki F."/>
            <person name="Takami H."/>
        </authorList>
    </citation>
    <scope>NUCLEOTIDE SEQUENCE</scope>
    <source>
        <strain evidence="1">Expedition CK06-06</strain>
    </source>
</reference>
<evidence type="ECO:0000313" key="1">
    <source>
        <dbReference type="EMBL" id="GAG03518.1"/>
    </source>
</evidence>
<protein>
    <submittedName>
        <fullName evidence="1">Uncharacterized protein</fullName>
    </submittedName>
</protein>